<dbReference type="InterPro" id="IPR005467">
    <property type="entry name" value="His_kinase_dom"/>
</dbReference>
<dbReference type="SUPFAM" id="SSF158472">
    <property type="entry name" value="HAMP domain-like"/>
    <property type="match status" value="1"/>
</dbReference>
<comment type="subcellular location">
    <subcellularLocation>
        <location evidence="2">Membrane</location>
    </subcellularLocation>
</comment>
<feature type="domain" description="Histidine kinase" evidence="10">
    <location>
        <begin position="224"/>
        <end position="436"/>
    </location>
</feature>
<dbReference type="PRINTS" id="PR00344">
    <property type="entry name" value="BCTRLSENSOR"/>
</dbReference>
<proteinExistence type="predicted"/>
<keyword evidence="9" id="KW-1133">Transmembrane helix</keyword>
<comment type="caution">
    <text evidence="12">The sequence shown here is derived from an EMBL/GenBank/DDBJ whole genome shotgun (WGS) entry which is preliminary data.</text>
</comment>
<dbReference type="GO" id="GO:0000155">
    <property type="term" value="F:phosphorelay sensor kinase activity"/>
    <property type="evidence" value="ECO:0007669"/>
    <property type="project" value="InterPro"/>
</dbReference>
<dbReference type="SUPFAM" id="SSF47384">
    <property type="entry name" value="Homodimeric domain of signal transducing histidine kinase"/>
    <property type="match status" value="1"/>
</dbReference>
<dbReference type="PANTHER" id="PTHR44936:SF10">
    <property type="entry name" value="SENSOR PROTEIN RSTB"/>
    <property type="match status" value="1"/>
</dbReference>
<dbReference type="PANTHER" id="PTHR44936">
    <property type="entry name" value="SENSOR PROTEIN CREC"/>
    <property type="match status" value="1"/>
</dbReference>
<dbReference type="InterPro" id="IPR003660">
    <property type="entry name" value="HAMP_dom"/>
</dbReference>
<accession>A0A5C5XVF3</accession>
<dbReference type="InterPro" id="IPR036890">
    <property type="entry name" value="HATPase_C_sf"/>
</dbReference>
<dbReference type="GO" id="GO:0016020">
    <property type="term" value="C:membrane"/>
    <property type="evidence" value="ECO:0007669"/>
    <property type="project" value="UniProtKB-SubCell"/>
</dbReference>
<dbReference type="InterPro" id="IPR003594">
    <property type="entry name" value="HATPase_dom"/>
</dbReference>
<evidence type="ECO:0000256" key="3">
    <source>
        <dbReference type="ARBA" id="ARBA00012438"/>
    </source>
</evidence>
<organism evidence="12 13">
    <name type="scientific">Allorhodopirellula solitaria</name>
    <dbReference type="NCBI Taxonomy" id="2527987"/>
    <lineage>
        <taxon>Bacteria</taxon>
        <taxon>Pseudomonadati</taxon>
        <taxon>Planctomycetota</taxon>
        <taxon>Planctomycetia</taxon>
        <taxon>Pirellulales</taxon>
        <taxon>Pirellulaceae</taxon>
        <taxon>Allorhodopirellula</taxon>
    </lineage>
</organism>
<dbReference type="AlphaFoldDB" id="A0A5C5XVF3"/>
<keyword evidence="9" id="KW-0812">Transmembrane</keyword>
<evidence type="ECO:0000256" key="6">
    <source>
        <dbReference type="ARBA" id="ARBA00022741"/>
    </source>
</evidence>
<dbReference type="OrthoDB" id="1931120at2"/>
<keyword evidence="5 12" id="KW-0808">Transferase</keyword>
<dbReference type="Proteomes" id="UP000318053">
    <property type="component" value="Unassembled WGS sequence"/>
</dbReference>
<dbReference type="CDD" id="cd06225">
    <property type="entry name" value="HAMP"/>
    <property type="match status" value="1"/>
</dbReference>
<evidence type="ECO:0000256" key="4">
    <source>
        <dbReference type="ARBA" id="ARBA00022553"/>
    </source>
</evidence>
<evidence type="ECO:0000313" key="12">
    <source>
        <dbReference type="EMBL" id="TWT65975.1"/>
    </source>
</evidence>
<evidence type="ECO:0000256" key="7">
    <source>
        <dbReference type="ARBA" id="ARBA00022777"/>
    </source>
</evidence>
<keyword evidence="6" id="KW-0547">Nucleotide-binding</keyword>
<keyword evidence="13" id="KW-1185">Reference proteome</keyword>
<evidence type="ECO:0000256" key="2">
    <source>
        <dbReference type="ARBA" id="ARBA00004370"/>
    </source>
</evidence>
<keyword evidence="4" id="KW-0597">Phosphoprotein</keyword>
<keyword evidence="7" id="KW-0418">Kinase</keyword>
<protein>
    <recommendedName>
        <fullName evidence="3">histidine kinase</fullName>
        <ecNumber evidence="3">2.7.13.3</ecNumber>
    </recommendedName>
</protein>
<evidence type="ECO:0000259" key="11">
    <source>
        <dbReference type="PROSITE" id="PS50885"/>
    </source>
</evidence>
<dbReference type="PROSITE" id="PS50109">
    <property type="entry name" value="HIS_KIN"/>
    <property type="match status" value="1"/>
</dbReference>
<dbReference type="SMART" id="SM00387">
    <property type="entry name" value="HATPase_c"/>
    <property type="match status" value="1"/>
</dbReference>
<dbReference type="InterPro" id="IPR004358">
    <property type="entry name" value="Sig_transdc_His_kin-like_C"/>
</dbReference>
<feature type="transmembrane region" description="Helical" evidence="9">
    <location>
        <begin position="132"/>
        <end position="153"/>
    </location>
</feature>
<reference evidence="12 13" key="1">
    <citation type="submission" date="2019-02" db="EMBL/GenBank/DDBJ databases">
        <title>Deep-cultivation of Planctomycetes and their phenomic and genomic characterization uncovers novel biology.</title>
        <authorList>
            <person name="Wiegand S."/>
            <person name="Jogler M."/>
            <person name="Boedeker C."/>
            <person name="Pinto D."/>
            <person name="Vollmers J."/>
            <person name="Rivas-Marin E."/>
            <person name="Kohn T."/>
            <person name="Peeters S.H."/>
            <person name="Heuer A."/>
            <person name="Rast P."/>
            <person name="Oberbeckmann S."/>
            <person name="Bunk B."/>
            <person name="Jeske O."/>
            <person name="Meyerdierks A."/>
            <person name="Storesund J.E."/>
            <person name="Kallscheuer N."/>
            <person name="Luecker S."/>
            <person name="Lage O.M."/>
            <person name="Pohl T."/>
            <person name="Merkel B.J."/>
            <person name="Hornburger P."/>
            <person name="Mueller R.-W."/>
            <person name="Bruemmer F."/>
            <person name="Labrenz M."/>
            <person name="Spormann A.M."/>
            <person name="Op Den Camp H."/>
            <person name="Overmann J."/>
            <person name="Amann R."/>
            <person name="Jetten M.S.M."/>
            <person name="Mascher T."/>
            <person name="Medema M.H."/>
            <person name="Devos D.P."/>
            <person name="Kaster A.-K."/>
            <person name="Ovreas L."/>
            <person name="Rohde M."/>
            <person name="Galperin M.Y."/>
            <person name="Jogler C."/>
        </authorList>
    </citation>
    <scope>NUCLEOTIDE SEQUENCE [LARGE SCALE GENOMIC DNA]</scope>
    <source>
        <strain evidence="12 13">CA85</strain>
    </source>
</reference>
<dbReference type="PROSITE" id="PS50885">
    <property type="entry name" value="HAMP"/>
    <property type="match status" value="1"/>
</dbReference>
<dbReference type="InterPro" id="IPR036097">
    <property type="entry name" value="HisK_dim/P_sf"/>
</dbReference>
<dbReference type="Pfam" id="PF02518">
    <property type="entry name" value="HATPase_c"/>
    <property type="match status" value="1"/>
</dbReference>
<comment type="catalytic activity">
    <reaction evidence="1">
        <text>ATP + protein L-histidine = ADP + protein N-phospho-L-histidine.</text>
        <dbReference type="EC" id="2.7.13.3"/>
    </reaction>
</comment>
<dbReference type="SUPFAM" id="SSF55874">
    <property type="entry name" value="ATPase domain of HSP90 chaperone/DNA topoisomerase II/histidine kinase"/>
    <property type="match status" value="1"/>
</dbReference>
<dbReference type="Pfam" id="PF00672">
    <property type="entry name" value="HAMP"/>
    <property type="match status" value="1"/>
</dbReference>
<evidence type="ECO:0000256" key="1">
    <source>
        <dbReference type="ARBA" id="ARBA00000085"/>
    </source>
</evidence>
<dbReference type="Gene3D" id="1.10.287.130">
    <property type="match status" value="1"/>
</dbReference>
<gene>
    <name evidence="12" type="primary">fixL</name>
    <name evidence="12" type="ORF">CA85_28340</name>
</gene>
<dbReference type="SMART" id="SM00304">
    <property type="entry name" value="HAMP"/>
    <property type="match status" value="1"/>
</dbReference>
<dbReference type="Gene3D" id="3.30.565.10">
    <property type="entry name" value="Histidine kinase-like ATPase, C-terminal domain"/>
    <property type="match status" value="1"/>
</dbReference>
<name>A0A5C5XVF3_9BACT</name>
<evidence type="ECO:0000259" key="10">
    <source>
        <dbReference type="PROSITE" id="PS50109"/>
    </source>
</evidence>
<keyword evidence="8" id="KW-0067">ATP-binding</keyword>
<dbReference type="GO" id="GO:0005524">
    <property type="term" value="F:ATP binding"/>
    <property type="evidence" value="ECO:0007669"/>
    <property type="project" value="UniProtKB-KW"/>
</dbReference>
<evidence type="ECO:0000313" key="13">
    <source>
        <dbReference type="Proteomes" id="UP000318053"/>
    </source>
</evidence>
<sequence>MVAAALLAAALVAAASYVLGARWATDELQSRFEAIEQSLSGSNFPLNERVLDSLAELTQTELVSVNVADEVIHSTTALSERSEDRYQVSRDGRKFRVLFFAIKNESSRQDRVARVGVMFDESQIEASRRRAAMLPLATGLSTILALTSIMLLLSSRLISRVSKLQRRVEGIAGGDFQSTAADDVDDEIGRLGGAVDSMASQLSQLWSQINRQQSEKLLHQIAGGMAHQLRNSLTGARMAVEMHAQQCQSSNDEGIGVAITQMEVAEDYVRRLLLVASGRVDEDHAAEVQSCYDDVRSSLSPIASHLHVEMEWKVNGFPARDAVDSGHEIVGLVLDGPTWIAAASNLIGNAMQAGDDVRVELCSIPGDLVRLRVSDDGPGVPEKIAEDLFEPFVTSKPEGMGLGLSVARRAAERLGGEVRWRRENDRTFFELDAKLG</sequence>
<evidence type="ECO:0000256" key="8">
    <source>
        <dbReference type="ARBA" id="ARBA00022840"/>
    </source>
</evidence>
<evidence type="ECO:0000256" key="9">
    <source>
        <dbReference type="SAM" id="Phobius"/>
    </source>
</evidence>
<dbReference type="EC" id="2.7.13.3" evidence="3"/>
<evidence type="ECO:0000256" key="5">
    <source>
        <dbReference type="ARBA" id="ARBA00022679"/>
    </source>
</evidence>
<dbReference type="EMBL" id="SJPK01000006">
    <property type="protein sequence ID" value="TWT65975.1"/>
    <property type="molecule type" value="Genomic_DNA"/>
</dbReference>
<dbReference type="InterPro" id="IPR050980">
    <property type="entry name" value="2C_sensor_his_kinase"/>
</dbReference>
<feature type="domain" description="HAMP" evidence="11">
    <location>
        <begin position="155"/>
        <end position="207"/>
    </location>
</feature>
<keyword evidence="9" id="KW-0472">Membrane</keyword>